<dbReference type="Pfam" id="PF05378">
    <property type="entry name" value="Hydant_A_N"/>
    <property type="match status" value="1"/>
</dbReference>
<evidence type="ECO:0000313" key="5">
    <source>
        <dbReference type="EMBL" id="SVA00322.1"/>
    </source>
</evidence>
<dbReference type="InterPro" id="IPR002821">
    <property type="entry name" value="Hydantoinase_A"/>
</dbReference>
<dbReference type="GO" id="GO:0006749">
    <property type="term" value="P:glutathione metabolic process"/>
    <property type="evidence" value="ECO:0007669"/>
    <property type="project" value="TreeGrafter"/>
</dbReference>
<evidence type="ECO:0008006" key="6">
    <source>
        <dbReference type="Google" id="ProtNLM"/>
    </source>
</evidence>
<organism evidence="5">
    <name type="scientific">marine metagenome</name>
    <dbReference type="NCBI Taxonomy" id="408172"/>
    <lineage>
        <taxon>unclassified sequences</taxon>
        <taxon>metagenomes</taxon>
        <taxon>ecological metagenomes</taxon>
    </lineage>
</organism>
<gene>
    <name evidence="5" type="ORF">METZ01_LOCUS53176</name>
</gene>
<dbReference type="Pfam" id="PF02538">
    <property type="entry name" value="Hydantoinase_B"/>
    <property type="match status" value="1"/>
</dbReference>
<reference evidence="5" key="1">
    <citation type="submission" date="2018-05" db="EMBL/GenBank/DDBJ databases">
        <authorList>
            <person name="Lanie J.A."/>
            <person name="Ng W.-L."/>
            <person name="Kazmierczak K.M."/>
            <person name="Andrzejewski T.M."/>
            <person name="Davidsen T.M."/>
            <person name="Wayne K.J."/>
            <person name="Tettelin H."/>
            <person name="Glass J.I."/>
            <person name="Rusch D."/>
            <person name="Podicherti R."/>
            <person name="Tsui H.-C.T."/>
            <person name="Winkler M.E."/>
        </authorList>
    </citation>
    <scope>NUCLEOTIDE SEQUENCE</scope>
</reference>
<feature type="domain" description="Hydantoinase B/oxoprolinase" evidence="3">
    <location>
        <begin position="693"/>
        <end position="1198"/>
    </location>
</feature>
<accession>A0A381S8A2</accession>
<dbReference type="EMBL" id="UINC01002789">
    <property type="protein sequence ID" value="SVA00322.1"/>
    <property type="molecule type" value="Genomic_DNA"/>
</dbReference>
<dbReference type="InterPro" id="IPR045079">
    <property type="entry name" value="Oxoprolinase-like"/>
</dbReference>
<dbReference type="PANTHER" id="PTHR11365:SF23">
    <property type="entry name" value="HYPOTHETICAL 5-OXOPROLINASE (EUROFUNG)-RELATED"/>
    <property type="match status" value="1"/>
</dbReference>
<feature type="domain" description="Hydantoinase A/oxoprolinase" evidence="2">
    <location>
        <begin position="205"/>
        <end position="496"/>
    </location>
</feature>
<protein>
    <recommendedName>
        <fullName evidence="6">5-oxoprolinase</fullName>
    </recommendedName>
</protein>
<proteinExistence type="inferred from homology"/>
<evidence type="ECO:0000259" key="2">
    <source>
        <dbReference type="Pfam" id="PF01968"/>
    </source>
</evidence>
<dbReference type="InterPro" id="IPR003692">
    <property type="entry name" value="Hydantoinase_B"/>
</dbReference>
<dbReference type="InterPro" id="IPR008040">
    <property type="entry name" value="Hydant_A_N"/>
</dbReference>
<feature type="domain" description="Hydantoinase/oxoprolinase N-terminal" evidence="4">
    <location>
        <begin position="7"/>
        <end position="185"/>
    </location>
</feature>
<evidence type="ECO:0000259" key="4">
    <source>
        <dbReference type="Pfam" id="PF05378"/>
    </source>
</evidence>
<name>A0A381S8A2_9ZZZZ</name>
<evidence type="ECO:0000256" key="1">
    <source>
        <dbReference type="ARBA" id="ARBA00010403"/>
    </source>
</evidence>
<evidence type="ECO:0000259" key="3">
    <source>
        <dbReference type="Pfam" id="PF02538"/>
    </source>
</evidence>
<dbReference type="GO" id="GO:0005829">
    <property type="term" value="C:cytosol"/>
    <property type="evidence" value="ECO:0007669"/>
    <property type="project" value="TreeGrafter"/>
</dbReference>
<dbReference type="Pfam" id="PF01968">
    <property type="entry name" value="Hydantoinase_A"/>
    <property type="match status" value="1"/>
</dbReference>
<dbReference type="PANTHER" id="PTHR11365">
    <property type="entry name" value="5-OXOPROLINASE RELATED"/>
    <property type="match status" value="1"/>
</dbReference>
<dbReference type="AlphaFoldDB" id="A0A381S8A2"/>
<dbReference type="GO" id="GO:0017168">
    <property type="term" value="F:5-oxoprolinase (ATP-hydrolyzing) activity"/>
    <property type="evidence" value="ECO:0007669"/>
    <property type="project" value="TreeGrafter"/>
</dbReference>
<sequence length="1200" mass="128918">MNDGWNFWIDRGGTFTDVVGRLPDGTVATHKLLSDNPRRYSDAAVQGIRDLLGLSPEELLPLHKIESVKMGTTVATNALLERQGEPTLLVTTEGFADVLRIGYQTRPDLFALDIVVPQMLYVDVLEVNERVNAEGEVLIPLDEETTRRGLQQARDQGITSVAVVLLHGYRHTAHERTVAAIARELGFAQVSVSHEVSALMKIVPRGDTTVVDAYLSPILRRYVAQVDQHLRKDDPSPRLMFMQSNGGLTDAYTFHGKDALLSGPAGGVVGMARTAQQAGFDKLIGFDMGGTSTDVSHYAGEFERAYETEVAGVRVRSPMMDIHTVAAGGGSILHFDGSRLRVGPDSAGADPGPTCYGNGGPLAITDCNVVLGKLRPEFFPAVFGPQGDEPLDAQITLTAFRSLADEITEATGTHHTENTVAQGFLDIAVDNMANAIKKISIERGHDVTDYTLVCFGGAGGQHACLVADRLAIAKIYVHPQAGVLSALGIGLADIRHVRDEAVEETLNSETLHRLEPRWKDLERAGGDHLATEGVNSDAQQLIRRLSLRYQGSDTALLVPAGTFDQVATAFETHHQTRFGFVSPDTPVIIESMQLESVGLADQVAVAEAISEPKDPLLGVFPTNMAGVQADTPFIERKHLTPGTPIPGPAVLVEPNATTVIEPDWQGHITENGDLIIERVAARALRPAIGTDVNPVQLEIFNNLFMNIAEQMGVVLENTAVSVNIKERLDFSCAVFDPSGELIANAPHLPIHLGSMSEAIKSVIFHNPDMDPGDAYVLNAPYNGGTHLPDITVVKPVFDDATGNRIFYVAARGHHSDIGGVVPGSAPADSTTIEEEGLVLDNVLLVKGGRFLEQEINDLLTSGPWPARNPTQNVADLKAQVAACERGATELQRVINHYGLDVVHAYMGHVMENAEESVRRVIAALTDCDFVGKMDDGSQIAVNIRVNIEERTAVIDFAGTSGQHPGNFNAPKAVCRSAVLYVFRCMVDDAIPLNAGCLVPLDIRIPDPSMISPHPPAAVIAGNVETSQLLVDTLFGALGVVAGSQGTMNNFIWGNDEHQYYETICGGAGATPNADGASAVHTHMTNTRLTDPEILEWRHPVRVEHFLVRANSGGEGAHRGGDGVVRRLRFLEPMTVNVLSSRRKVAPFGVDGGDDGLVGINRWLKADGSRVELPGSTRVEVDTNDCFEIETPGGGGFGPKS</sequence>
<comment type="similarity">
    <text evidence="1">Belongs to the oxoprolinase family.</text>
</comment>